<proteinExistence type="predicted"/>
<gene>
    <name evidence="1" type="ORF">J1605_007933</name>
</gene>
<dbReference type="GO" id="GO:0036064">
    <property type="term" value="C:ciliary basal body"/>
    <property type="evidence" value="ECO:0007669"/>
    <property type="project" value="TreeGrafter"/>
</dbReference>
<dbReference type="AlphaFoldDB" id="A0AB34H073"/>
<organism evidence="1 2">
    <name type="scientific">Eschrichtius robustus</name>
    <name type="common">California gray whale</name>
    <name type="synonym">Eschrichtius gibbosus</name>
    <dbReference type="NCBI Taxonomy" id="9764"/>
    <lineage>
        <taxon>Eukaryota</taxon>
        <taxon>Metazoa</taxon>
        <taxon>Chordata</taxon>
        <taxon>Craniata</taxon>
        <taxon>Vertebrata</taxon>
        <taxon>Euteleostomi</taxon>
        <taxon>Mammalia</taxon>
        <taxon>Eutheria</taxon>
        <taxon>Laurasiatheria</taxon>
        <taxon>Artiodactyla</taxon>
        <taxon>Whippomorpha</taxon>
        <taxon>Cetacea</taxon>
        <taxon>Mysticeti</taxon>
        <taxon>Eschrichtiidae</taxon>
        <taxon>Eschrichtius</taxon>
    </lineage>
</organism>
<dbReference type="InterPro" id="IPR009602">
    <property type="entry name" value="CBAR/FAM92"/>
</dbReference>
<dbReference type="EMBL" id="JAIQCJ010002042">
    <property type="protein sequence ID" value="KAJ8784582.1"/>
    <property type="molecule type" value="Genomic_DNA"/>
</dbReference>
<name>A0AB34H073_ESCRO</name>
<dbReference type="PANTHER" id="PTHR21223:SF4">
    <property type="entry name" value="CBY1-INTERACTING BAR DOMAIN-CONTAINING PROTEIN 1"/>
    <property type="match status" value="1"/>
</dbReference>
<comment type="caution">
    <text evidence="1">The sequence shown here is derived from an EMBL/GenBank/DDBJ whole genome shotgun (WGS) entry which is preliminary data.</text>
</comment>
<dbReference type="PANTHER" id="PTHR21223">
    <property type="entry name" value="CBY1-INTERACTING BAR DOMAIN-CONTAINING PROTEIN HOMOLOG"/>
    <property type="match status" value="1"/>
</dbReference>
<dbReference type="Proteomes" id="UP001159641">
    <property type="component" value="Unassembled WGS sequence"/>
</dbReference>
<keyword evidence="2" id="KW-1185">Reference proteome</keyword>
<dbReference type="Pfam" id="PF06730">
    <property type="entry name" value="FAM92"/>
    <property type="match status" value="1"/>
</dbReference>
<dbReference type="GO" id="GO:0035869">
    <property type="term" value="C:ciliary transition zone"/>
    <property type="evidence" value="ECO:0007669"/>
    <property type="project" value="TreeGrafter"/>
</dbReference>
<evidence type="ECO:0000313" key="2">
    <source>
        <dbReference type="Proteomes" id="UP001159641"/>
    </source>
</evidence>
<accession>A0AB34H073</accession>
<sequence>MDIPKCIHSDPKRQPKTARLGFKAELLVNEINVYASTETPNLKQGLKNFADEFAKLQDNRQADIERLEAKVVEHLKAYGTIVKMKRDDLKVT</sequence>
<reference evidence="1 2" key="1">
    <citation type="submission" date="2022-11" db="EMBL/GenBank/DDBJ databases">
        <title>Whole genome sequence of Eschrichtius robustus ER-17-0199.</title>
        <authorList>
            <person name="Bruniche-Olsen A."/>
            <person name="Black A.N."/>
            <person name="Fields C.J."/>
            <person name="Walden K."/>
            <person name="Dewoody J.A."/>
        </authorList>
    </citation>
    <scope>NUCLEOTIDE SEQUENCE [LARGE SCALE GENOMIC DNA]</scope>
    <source>
        <strain evidence="1">ER-17-0199</strain>
        <tissue evidence="1">Blubber</tissue>
    </source>
</reference>
<evidence type="ECO:0000313" key="1">
    <source>
        <dbReference type="EMBL" id="KAJ8784582.1"/>
    </source>
</evidence>
<dbReference type="GO" id="GO:0060271">
    <property type="term" value="P:cilium assembly"/>
    <property type="evidence" value="ECO:0007669"/>
    <property type="project" value="TreeGrafter"/>
</dbReference>
<protein>
    <submittedName>
        <fullName evidence="1">Uncharacterized protein</fullName>
    </submittedName>
</protein>